<organism evidence="2 3">
    <name type="scientific">Hypericibacter terrae</name>
    <dbReference type="NCBI Taxonomy" id="2602015"/>
    <lineage>
        <taxon>Bacteria</taxon>
        <taxon>Pseudomonadati</taxon>
        <taxon>Pseudomonadota</taxon>
        <taxon>Alphaproteobacteria</taxon>
        <taxon>Rhodospirillales</taxon>
        <taxon>Dongiaceae</taxon>
        <taxon>Hypericibacter</taxon>
    </lineage>
</organism>
<accession>A0A5J6MRJ1</accession>
<name>A0A5J6MRJ1_9PROT</name>
<keyword evidence="3" id="KW-1185">Reference proteome</keyword>
<feature type="compositionally biased region" description="Low complexity" evidence="1">
    <location>
        <begin position="1"/>
        <end position="16"/>
    </location>
</feature>
<evidence type="ECO:0000313" key="2">
    <source>
        <dbReference type="EMBL" id="QEX19737.1"/>
    </source>
</evidence>
<feature type="region of interest" description="Disordered" evidence="1">
    <location>
        <begin position="79"/>
        <end position="113"/>
    </location>
</feature>
<dbReference type="AlphaFoldDB" id="A0A5J6MRJ1"/>
<protein>
    <submittedName>
        <fullName evidence="2">Uncharacterized protein</fullName>
    </submittedName>
</protein>
<evidence type="ECO:0000256" key="1">
    <source>
        <dbReference type="SAM" id="MobiDB-lite"/>
    </source>
</evidence>
<proteinExistence type="predicted"/>
<dbReference type="EMBL" id="CP042906">
    <property type="protein sequence ID" value="QEX19737.1"/>
    <property type="molecule type" value="Genomic_DNA"/>
</dbReference>
<reference evidence="2 3" key="1">
    <citation type="submission" date="2019-08" db="EMBL/GenBank/DDBJ databases">
        <title>Hyperibacter terrae gen. nov., sp. nov. and Hyperibacter viscosus sp. nov., two new members in the family Rhodospirillaceae isolated from the rhizosphere of Hypericum perforatum.</title>
        <authorList>
            <person name="Noviana Z."/>
        </authorList>
    </citation>
    <scope>NUCLEOTIDE SEQUENCE [LARGE SCALE GENOMIC DNA]</scope>
    <source>
        <strain evidence="2 3">R5913</strain>
    </source>
</reference>
<dbReference type="KEGG" id="htq:FRZ44_50520"/>
<gene>
    <name evidence="2" type="ORF">FRZ44_50520</name>
</gene>
<dbReference type="Proteomes" id="UP000326202">
    <property type="component" value="Chromosome"/>
</dbReference>
<feature type="region of interest" description="Disordered" evidence="1">
    <location>
        <begin position="1"/>
        <end position="45"/>
    </location>
</feature>
<evidence type="ECO:0000313" key="3">
    <source>
        <dbReference type="Proteomes" id="UP000326202"/>
    </source>
</evidence>
<sequence length="129" mass="13733">MQAERMAAAVRLMAARSPRRTPPRSMIGSSLPPAPGKDCIPPTPVRRSARYGFAAGPSGSKFTLPKPCGNNAPGLDFSAFEGAGVESGAGSPCDRDRSPGPSSGATPDRLETRRRRRVWNLAIFWEHGT</sequence>